<evidence type="ECO:0000256" key="6">
    <source>
        <dbReference type="ARBA" id="ARBA00023288"/>
    </source>
</evidence>
<reference evidence="8" key="1">
    <citation type="submission" date="2021-02" db="EMBL/GenBank/DDBJ databases">
        <authorList>
            <person name="Nowell W R."/>
        </authorList>
    </citation>
    <scope>NUCLEOTIDE SEQUENCE</scope>
    <source>
        <strain evidence="8">Ploen Becks lab</strain>
    </source>
</reference>
<dbReference type="InterPro" id="IPR028846">
    <property type="entry name" value="Recoverin"/>
</dbReference>
<sequence>MSKKKEISEVELMDISAKTGLDPDILRSWYKEFLQVSPTGKMNKKNFYKFYKMLRGSTDNLHKITDYVFSCFDIDSNGYLDFSEFIIAYSSTSNNDSRKRLEFVFMFYDNDKDGIINDRDFLKVIEAMYEFKGRSKKEYPPVKCVQDIFRRIDENGDRRLSKDEFIEGCLSNKHILDLISPFEM</sequence>
<keyword evidence="9" id="KW-1185">Reference proteome</keyword>
<keyword evidence="4" id="KW-0677">Repeat</keyword>
<protein>
    <recommendedName>
        <fullName evidence="7">EF-hand domain-containing protein</fullName>
    </recommendedName>
</protein>
<keyword evidence="6" id="KW-0449">Lipoprotein</keyword>
<dbReference type="SMART" id="SM00054">
    <property type="entry name" value="EFh"/>
    <property type="match status" value="3"/>
</dbReference>
<dbReference type="PANTHER" id="PTHR23055:SF178">
    <property type="entry name" value="NEUROCALCIN HOMOLOG"/>
    <property type="match status" value="1"/>
</dbReference>
<evidence type="ECO:0000256" key="4">
    <source>
        <dbReference type="ARBA" id="ARBA00022737"/>
    </source>
</evidence>
<evidence type="ECO:0000256" key="1">
    <source>
        <dbReference type="ARBA" id="ARBA00006049"/>
    </source>
</evidence>
<evidence type="ECO:0000256" key="3">
    <source>
        <dbReference type="ARBA" id="ARBA00022723"/>
    </source>
</evidence>
<keyword evidence="2" id="KW-0519">Myristate</keyword>
<dbReference type="Proteomes" id="UP000663879">
    <property type="component" value="Unassembled WGS sequence"/>
</dbReference>
<feature type="domain" description="EF-hand" evidence="7">
    <location>
        <begin position="140"/>
        <end position="175"/>
    </location>
</feature>
<evidence type="ECO:0000313" key="9">
    <source>
        <dbReference type="Proteomes" id="UP000663879"/>
    </source>
</evidence>
<dbReference type="EMBL" id="CAJNOC010001247">
    <property type="protein sequence ID" value="CAF0848244.1"/>
    <property type="molecule type" value="Genomic_DNA"/>
</dbReference>
<name>A0A813VUA3_9BILA</name>
<dbReference type="InterPro" id="IPR011992">
    <property type="entry name" value="EF-hand-dom_pair"/>
</dbReference>
<feature type="domain" description="EF-hand" evidence="7">
    <location>
        <begin position="96"/>
        <end position="131"/>
    </location>
</feature>
<comment type="similarity">
    <text evidence="1">Belongs to the recoverin family.</text>
</comment>
<dbReference type="PROSITE" id="PS50222">
    <property type="entry name" value="EF_HAND_2"/>
    <property type="match status" value="3"/>
</dbReference>
<keyword evidence="5" id="KW-0106">Calcium</keyword>
<dbReference type="GO" id="GO:0005509">
    <property type="term" value="F:calcium ion binding"/>
    <property type="evidence" value="ECO:0007669"/>
    <property type="project" value="InterPro"/>
</dbReference>
<dbReference type="AlphaFoldDB" id="A0A813VUA3"/>
<accession>A0A813VUA3</accession>
<evidence type="ECO:0000259" key="7">
    <source>
        <dbReference type="PROSITE" id="PS50222"/>
    </source>
</evidence>
<keyword evidence="3" id="KW-0479">Metal-binding</keyword>
<dbReference type="InterPro" id="IPR002048">
    <property type="entry name" value="EF_hand_dom"/>
</dbReference>
<feature type="domain" description="EF-hand" evidence="7">
    <location>
        <begin position="60"/>
        <end position="95"/>
    </location>
</feature>
<evidence type="ECO:0000256" key="5">
    <source>
        <dbReference type="ARBA" id="ARBA00022837"/>
    </source>
</evidence>
<dbReference type="Pfam" id="PF13499">
    <property type="entry name" value="EF-hand_7"/>
    <property type="match status" value="1"/>
</dbReference>
<dbReference type="OrthoDB" id="9974725at2759"/>
<dbReference type="PANTHER" id="PTHR23055">
    <property type="entry name" value="CALCIUM BINDING PROTEINS"/>
    <property type="match status" value="1"/>
</dbReference>
<dbReference type="PRINTS" id="PR00450">
    <property type="entry name" value="RECOVERIN"/>
</dbReference>
<dbReference type="PROSITE" id="PS00018">
    <property type="entry name" value="EF_HAND_1"/>
    <property type="match status" value="3"/>
</dbReference>
<dbReference type="InterPro" id="IPR018247">
    <property type="entry name" value="EF_Hand_1_Ca_BS"/>
</dbReference>
<dbReference type="Gene3D" id="1.10.238.10">
    <property type="entry name" value="EF-hand"/>
    <property type="match status" value="1"/>
</dbReference>
<organism evidence="8 9">
    <name type="scientific">Brachionus calyciflorus</name>
    <dbReference type="NCBI Taxonomy" id="104777"/>
    <lineage>
        <taxon>Eukaryota</taxon>
        <taxon>Metazoa</taxon>
        <taxon>Spiralia</taxon>
        <taxon>Gnathifera</taxon>
        <taxon>Rotifera</taxon>
        <taxon>Eurotatoria</taxon>
        <taxon>Monogononta</taxon>
        <taxon>Pseudotrocha</taxon>
        <taxon>Ploima</taxon>
        <taxon>Brachionidae</taxon>
        <taxon>Brachionus</taxon>
    </lineage>
</organism>
<evidence type="ECO:0000256" key="2">
    <source>
        <dbReference type="ARBA" id="ARBA00022707"/>
    </source>
</evidence>
<evidence type="ECO:0000313" key="8">
    <source>
        <dbReference type="EMBL" id="CAF0848244.1"/>
    </source>
</evidence>
<dbReference type="Pfam" id="PF13833">
    <property type="entry name" value="EF-hand_8"/>
    <property type="match status" value="1"/>
</dbReference>
<dbReference type="SUPFAM" id="SSF47473">
    <property type="entry name" value="EF-hand"/>
    <property type="match status" value="1"/>
</dbReference>
<comment type="caution">
    <text evidence="8">The sequence shown here is derived from an EMBL/GenBank/DDBJ whole genome shotgun (WGS) entry which is preliminary data.</text>
</comment>
<dbReference type="CDD" id="cd00051">
    <property type="entry name" value="EFh"/>
    <property type="match status" value="2"/>
</dbReference>
<gene>
    <name evidence="8" type="ORF">OXX778_LOCUS8811</name>
</gene>
<proteinExistence type="inferred from homology"/>